<feature type="transmembrane region" description="Helical" evidence="6">
    <location>
        <begin position="117"/>
        <end position="136"/>
    </location>
</feature>
<reference evidence="8 9" key="1">
    <citation type="submission" date="2020-09" db="EMBL/GenBank/DDBJ databases">
        <title>Draft genome of Gelidibacter salicanalis PAMC21136.</title>
        <authorList>
            <person name="Park H."/>
        </authorList>
    </citation>
    <scope>NUCLEOTIDE SEQUENCE [LARGE SCALE GENOMIC DNA]</scope>
    <source>
        <strain evidence="8 9">PAMC21136</strain>
    </source>
</reference>
<keyword evidence="4 6" id="KW-1133">Transmembrane helix</keyword>
<evidence type="ECO:0000256" key="3">
    <source>
        <dbReference type="ARBA" id="ARBA00022692"/>
    </source>
</evidence>
<dbReference type="AlphaFoldDB" id="A0A934KV55"/>
<accession>A0A934KV55</accession>
<keyword evidence="3 6" id="KW-0812">Transmembrane</keyword>
<evidence type="ECO:0000259" key="7">
    <source>
        <dbReference type="Pfam" id="PF01292"/>
    </source>
</evidence>
<dbReference type="SUPFAM" id="SSF81342">
    <property type="entry name" value="Transmembrane di-heme cytochromes"/>
    <property type="match status" value="1"/>
</dbReference>
<dbReference type="EMBL" id="JAEHJZ010000029">
    <property type="protein sequence ID" value="MBJ7881403.1"/>
    <property type="molecule type" value="Genomic_DNA"/>
</dbReference>
<keyword evidence="5 6" id="KW-0472">Membrane</keyword>
<dbReference type="PANTHER" id="PTHR30485">
    <property type="entry name" value="NI/FE-HYDROGENASE 1 B-TYPE CYTOCHROME SUBUNIT"/>
    <property type="match status" value="1"/>
</dbReference>
<sequence>MKKAPYSKTYRLIHWAIALAFLLLLITIFLRLTWMNKFNMAAIIQEYLIDNGQVLSEDQLIVLAKKLRQPMWDWHIYIGYVLVGLFSIRFFLPAFGQMKIQSPLTKNLSTKEKFQKWTYIIFYICVIVSLVTGLIIELGPKELKKPMEAIHVLSIYYLLAFIAIHISGVLIAEFTEHKGIISSIVSGAKKKNNKHKNSTDRSIIDGR</sequence>
<dbReference type="Proteomes" id="UP000662373">
    <property type="component" value="Unassembled WGS sequence"/>
</dbReference>
<name>A0A934KV55_9FLAO</name>
<evidence type="ECO:0000313" key="8">
    <source>
        <dbReference type="EMBL" id="MBJ7881403.1"/>
    </source>
</evidence>
<dbReference type="GO" id="GO:0020037">
    <property type="term" value="F:heme binding"/>
    <property type="evidence" value="ECO:0007669"/>
    <property type="project" value="TreeGrafter"/>
</dbReference>
<feature type="transmembrane region" description="Helical" evidence="6">
    <location>
        <begin position="74"/>
        <end position="96"/>
    </location>
</feature>
<dbReference type="Gene3D" id="1.20.950.20">
    <property type="entry name" value="Transmembrane di-heme cytochromes, Chain C"/>
    <property type="match status" value="1"/>
</dbReference>
<evidence type="ECO:0000256" key="4">
    <source>
        <dbReference type="ARBA" id="ARBA00022989"/>
    </source>
</evidence>
<comment type="caution">
    <text evidence="8">The sequence shown here is derived from an EMBL/GenBank/DDBJ whole genome shotgun (WGS) entry which is preliminary data.</text>
</comment>
<evidence type="ECO:0000256" key="6">
    <source>
        <dbReference type="SAM" id="Phobius"/>
    </source>
</evidence>
<proteinExistence type="predicted"/>
<organism evidence="8 9">
    <name type="scientific">Gelidibacter salicanalis</name>
    <dbReference type="NCBI Taxonomy" id="291193"/>
    <lineage>
        <taxon>Bacteria</taxon>
        <taxon>Pseudomonadati</taxon>
        <taxon>Bacteroidota</taxon>
        <taxon>Flavobacteriia</taxon>
        <taxon>Flavobacteriales</taxon>
        <taxon>Flavobacteriaceae</taxon>
        <taxon>Gelidibacter</taxon>
    </lineage>
</organism>
<keyword evidence="2" id="KW-1003">Cell membrane</keyword>
<keyword evidence="9" id="KW-1185">Reference proteome</keyword>
<feature type="transmembrane region" description="Helical" evidence="6">
    <location>
        <begin position="156"/>
        <end position="174"/>
    </location>
</feature>
<dbReference type="Pfam" id="PF01292">
    <property type="entry name" value="Ni_hydr_CYTB"/>
    <property type="match status" value="1"/>
</dbReference>
<evidence type="ECO:0000313" key="9">
    <source>
        <dbReference type="Proteomes" id="UP000662373"/>
    </source>
</evidence>
<feature type="transmembrane region" description="Helical" evidence="6">
    <location>
        <begin position="12"/>
        <end position="30"/>
    </location>
</feature>
<dbReference type="RefSeq" id="WP_199599883.1">
    <property type="nucleotide sequence ID" value="NZ_JAEHJZ010000029.1"/>
</dbReference>
<dbReference type="InterPro" id="IPR051542">
    <property type="entry name" value="Hydrogenase_cytochrome"/>
</dbReference>
<gene>
    <name evidence="8" type="ORF">JEM65_12180</name>
</gene>
<feature type="domain" description="Cytochrome b561 bacterial/Ni-hydrogenase" evidence="7">
    <location>
        <begin position="6"/>
        <end position="187"/>
    </location>
</feature>
<evidence type="ECO:0000256" key="1">
    <source>
        <dbReference type="ARBA" id="ARBA00004651"/>
    </source>
</evidence>
<evidence type="ECO:0000256" key="2">
    <source>
        <dbReference type="ARBA" id="ARBA00022475"/>
    </source>
</evidence>
<protein>
    <submittedName>
        <fullName evidence="8">Cytochrome b/b6 domain-containing protein</fullName>
    </submittedName>
</protein>
<dbReference type="GO" id="GO:0009055">
    <property type="term" value="F:electron transfer activity"/>
    <property type="evidence" value="ECO:0007669"/>
    <property type="project" value="InterPro"/>
</dbReference>
<dbReference type="GO" id="GO:0022904">
    <property type="term" value="P:respiratory electron transport chain"/>
    <property type="evidence" value="ECO:0007669"/>
    <property type="project" value="InterPro"/>
</dbReference>
<dbReference type="GO" id="GO:0005886">
    <property type="term" value="C:plasma membrane"/>
    <property type="evidence" value="ECO:0007669"/>
    <property type="project" value="UniProtKB-SubCell"/>
</dbReference>
<dbReference type="InterPro" id="IPR011577">
    <property type="entry name" value="Cyt_b561_bac/Ni-Hgenase"/>
</dbReference>
<comment type="subcellular location">
    <subcellularLocation>
        <location evidence="1">Cell membrane</location>
        <topology evidence="1">Multi-pass membrane protein</topology>
    </subcellularLocation>
</comment>
<evidence type="ECO:0000256" key="5">
    <source>
        <dbReference type="ARBA" id="ARBA00023136"/>
    </source>
</evidence>
<dbReference type="InterPro" id="IPR016174">
    <property type="entry name" value="Di-haem_cyt_TM"/>
</dbReference>
<dbReference type="PANTHER" id="PTHR30485:SF0">
    <property type="entry name" value="NI_FE-HYDROGENASE 1 B-TYPE CYTOCHROME SUBUNIT-RELATED"/>
    <property type="match status" value="1"/>
</dbReference>